<sequence>MKPQEGQIYHIYNRGNQKQTLFFNDSNYYYFLKKMKDHLLPYVDLLSWTLMPNHYHFEIYANEKTVQLIDNRIIPISCLSEGMRNLQSSYTAGFNAQYDKSGNLFHQKFKNKLVGPDTKTQGRNLLHYIHRNAFEAGLVNRIQDWKFSSYNEYLIPERPGFCNKELAMQLLDLDRRSILQANIDPTDFPALPV</sequence>
<accession>A0ABR7M7P9</accession>
<gene>
    <name evidence="2" type="ORF">BC349_08535</name>
</gene>
<dbReference type="RefSeq" id="WP_187256401.1">
    <property type="nucleotide sequence ID" value="NZ_JBHULF010000014.1"/>
</dbReference>
<comment type="caution">
    <text evidence="2">The sequence shown here is derived from an EMBL/GenBank/DDBJ whole genome shotgun (WGS) entry which is preliminary data.</text>
</comment>
<dbReference type="PANTHER" id="PTHR34322">
    <property type="entry name" value="TRANSPOSASE, Y1_TNP DOMAIN-CONTAINING"/>
    <property type="match status" value="1"/>
</dbReference>
<evidence type="ECO:0000259" key="1">
    <source>
        <dbReference type="SMART" id="SM01321"/>
    </source>
</evidence>
<reference evidence="2 3" key="1">
    <citation type="submission" date="2016-07" db="EMBL/GenBank/DDBJ databases">
        <title>Genome analysis of Flavihumibacter stibioxidans YS-17.</title>
        <authorList>
            <person name="Shi K."/>
            <person name="Han Y."/>
            <person name="Wang G."/>
        </authorList>
    </citation>
    <scope>NUCLEOTIDE SEQUENCE [LARGE SCALE GENOMIC DNA]</scope>
    <source>
        <strain evidence="2 3">YS-17</strain>
    </source>
</reference>
<dbReference type="EMBL" id="MBUA01000012">
    <property type="protein sequence ID" value="MBC6491075.1"/>
    <property type="molecule type" value="Genomic_DNA"/>
</dbReference>
<keyword evidence="3" id="KW-1185">Reference proteome</keyword>
<proteinExistence type="predicted"/>
<dbReference type="PANTHER" id="PTHR34322:SF2">
    <property type="entry name" value="TRANSPOSASE IS200-LIKE DOMAIN-CONTAINING PROTEIN"/>
    <property type="match status" value="1"/>
</dbReference>
<feature type="domain" description="Transposase IS200-like" evidence="1">
    <location>
        <begin position="4"/>
        <end position="132"/>
    </location>
</feature>
<dbReference type="InterPro" id="IPR036515">
    <property type="entry name" value="Transposase_17_sf"/>
</dbReference>
<protein>
    <recommendedName>
        <fullName evidence="1">Transposase IS200-like domain-containing protein</fullName>
    </recommendedName>
</protein>
<dbReference type="InterPro" id="IPR002686">
    <property type="entry name" value="Transposase_17"/>
</dbReference>
<dbReference type="SMART" id="SM01321">
    <property type="entry name" value="Y1_Tnp"/>
    <property type="match status" value="1"/>
</dbReference>
<evidence type="ECO:0000313" key="2">
    <source>
        <dbReference type="EMBL" id="MBC6491075.1"/>
    </source>
</evidence>
<dbReference type="Proteomes" id="UP000765802">
    <property type="component" value="Unassembled WGS sequence"/>
</dbReference>
<dbReference type="Gene3D" id="3.30.70.1290">
    <property type="entry name" value="Transposase IS200-like"/>
    <property type="match status" value="1"/>
</dbReference>
<evidence type="ECO:0000313" key="3">
    <source>
        <dbReference type="Proteomes" id="UP000765802"/>
    </source>
</evidence>
<dbReference type="SUPFAM" id="SSF143422">
    <property type="entry name" value="Transposase IS200-like"/>
    <property type="match status" value="1"/>
</dbReference>
<name>A0ABR7M7P9_9BACT</name>
<organism evidence="2 3">
    <name type="scientific">Flavihumibacter stibioxidans</name>
    <dbReference type="NCBI Taxonomy" id="1834163"/>
    <lineage>
        <taxon>Bacteria</taxon>
        <taxon>Pseudomonadati</taxon>
        <taxon>Bacteroidota</taxon>
        <taxon>Chitinophagia</taxon>
        <taxon>Chitinophagales</taxon>
        <taxon>Chitinophagaceae</taxon>
        <taxon>Flavihumibacter</taxon>
    </lineage>
</organism>